<evidence type="ECO:0000313" key="1">
    <source>
        <dbReference type="EnsemblPlants" id="TuG1812S0002206200.01.T01"/>
    </source>
</evidence>
<keyword evidence="2" id="KW-1185">Reference proteome</keyword>
<reference evidence="1" key="2">
    <citation type="submission" date="2022-06" db="UniProtKB">
        <authorList>
            <consortium name="EnsemblPlants"/>
        </authorList>
    </citation>
    <scope>IDENTIFICATION</scope>
</reference>
<dbReference type="AlphaFoldDB" id="A0A8R7RCV0"/>
<dbReference type="Gramene" id="TuG1812S0002206200.01.T01">
    <property type="protein sequence ID" value="TuG1812S0002206200.01.T01"/>
    <property type="gene ID" value="TuG1812S0002206200.01"/>
</dbReference>
<dbReference type="Proteomes" id="UP000015106">
    <property type="component" value="Unassembled WGS sequence"/>
</dbReference>
<dbReference type="EnsemblPlants" id="TuG1812S0002206200.01.T01">
    <property type="protein sequence ID" value="TuG1812S0002206200.01.T01"/>
    <property type="gene ID" value="TuG1812S0002206200.01"/>
</dbReference>
<name>A0A8R7RCV0_TRIUA</name>
<organism evidence="1 2">
    <name type="scientific">Triticum urartu</name>
    <name type="common">Red wild einkorn</name>
    <name type="synonym">Crithodium urartu</name>
    <dbReference type="NCBI Taxonomy" id="4572"/>
    <lineage>
        <taxon>Eukaryota</taxon>
        <taxon>Viridiplantae</taxon>
        <taxon>Streptophyta</taxon>
        <taxon>Embryophyta</taxon>
        <taxon>Tracheophyta</taxon>
        <taxon>Spermatophyta</taxon>
        <taxon>Magnoliopsida</taxon>
        <taxon>Liliopsida</taxon>
        <taxon>Poales</taxon>
        <taxon>Poaceae</taxon>
        <taxon>BOP clade</taxon>
        <taxon>Pooideae</taxon>
        <taxon>Triticodae</taxon>
        <taxon>Triticeae</taxon>
        <taxon>Triticinae</taxon>
        <taxon>Triticum</taxon>
    </lineage>
</organism>
<protein>
    <submittedName>
        <fullName evidence="1">Uncharacterized protein</fullName>
    </submittedName>
</protein>
<accession>A0A8R7RCV0</accession>
<sequence length="117" mass="12951">MDQKAASQTKTHPIVLGSDQILQSWSIGCNMGKCTKQVHALLLLLLVCFAIHGQFEVVGVNGERIPPWCIKSATIPICNPDKYRCYCCVGNWQCYKTMDECRAKCAYLPPSSSSVLP</sequence>
<proteinExistence type="predicted"/>
<evidence type="ECO:0000313" key="2">
    <source>
        <dbReference type="Proteomes" id="UP000015106"/>
    </source>
</evidence>
<reference evidence="2" key="1">
    <citation type="journal article" date="2013" name="Nature">
        <title>Draft genome of the wheat A-genome progenitor Triticum urartu.</title>
        <authorList>
            <person name="Ling H.Q."/>
            <person name="Zhao S."/>
            <person name="Liu D."/>
            <person name="Wang J."/>
            <person name="Sun H."/>
            <person name="Zhang C."/>
            <person name="Fan H."/>
            <person name="Li D."/>
            <person name="Dong L."/>
            <person name="Tao Y."/>
            <person name="Gao C."/>
            <person name="Wu H."/>
            <person name="Li Y."/>
            <person name="Cui Y."/>
            <person name="Guo X."/>
            <person name="Zheng S."/>
            <person name="Wang B."/>
            <person name="Yu K."/>
            <person name="Liang Q."/>
            <person name="Yang W."/>
            <person name="Lou X."/>
            <person name="Chen J."/>
            <person name="Feng M."/>
            <person name="Jian J."/>
            <person name="Zhang X."/>
            <person name="Luo G."/>
            <person name="Jiang Y."/>
            <person name="Liu J."/>
            <person name="Wang Z."/>
            <person name="Sha Y."/>
            <person name="Zhang B."/>
            <person name="Wu H."/>
            <person name="Tang D."/>
            <person name="Shen Q."/>
            <person name="Xue P."/>
            <person name="Zou S."/>
            <person name="Wang X."/>
            <person name="Liu X."/>
            <person name="Wang F."/>
            <person name="Yang Y."/>
            <person name="An X."/>
            <person name="Dong Z."/>
            <person name="Zhang K."/>
            <person name="Zhang X."/>
            <person name="Luo M.C."/>
            <person name="Dvorak J."/>
            <person name="Tong Y."/>
            <person name="Wang J."/>
            <person name="Yang H."/>
            <person name="Li Z."/>
            <person name="Wang D."/>
            <person name="Zhang A."/>
            <person name="Wang J."/>
        </authorList>
    </citation>
    <scope>NUCLEOTIDE SEQUENCE</scope>
    <source>
        <strain evidence="2">cv. G1812</strain>
    </source>
</reference>